<dbReference type="Gene3D" id="3.40.50.300">
    <property type="entry name" value="P-loop containing nucleotide triphosphate hydrolases"/>
    <property type="match status" value="2"/>
</dbReference>
<dbReference type="CDD" id="cd03216">
    <property type="entry name" value="ABC_Carb_Monos_I"/>
    <property type="match status" value="1"/>
</dbReference>
<dbReference type="GO" id="GO:0005524">
    <property type="term" value="F:ATP binding"/>
    <property type="evidence" value="ECO:0007669"/>
    <property type="project" value="UniProtKB-KW"/>
</dbReference>
<evidence type="ECO:0000256" key="8">
    <source>
        <dbReference type="ARBA" id="ARBA00022967"/>
    </source>
</evidence>
<name>A0A1H4M5U8_9BACT</name>
<keyword evidence="2" id="KW-0813">Transport</keyword>
<proteinExistence type="predicted"/>
<dbReference type="InterPro" id="IPR027417">
    <property type="entry name" value="P-loop_NTPase"/>
</dbReference>
<dbReference type="Proteomes" id="UP000182409">
    <property type="component" value="Unassembled WGS sequence"/>
</dbReference>
<dbReference type="PANTHER" id="PTHR43790">
    <property type="entry name" value="CARBOHYDRATE TRANSPORT ATP-BINDING PROTEIN MG119-RELATED"/>
    <property type="match status" value="1"/>
</dbReference>
<dbReference type="InterPro" id="IPR017871">
    <property type="entry name" value="ABC_transporter-like_CS"/>
</dbReference>
<evidence type="ECO:0000313" key="12">
    <source>
        <dbReference type="Proteomes" id="UP000182409"/>
    </source>
</evidence>
<evidence type="ECO:0000256" key="5">
    <source>
        <dbReference type="ARBA" id="ARBA00022737"/>
    </source>
</evidence>
<evidence type="ECO:0000256" key="9">
    <source>
        <dbReference type="ARBA" id="ARBA00023136"/>
    </source>
</evidence>
<feature type="domain" description="ABC transporter" evidence="10">
    <location>
        <begin position="269"/>
        <end position="513"/>
    </location>
</feature>
<evidence type="ECO:0000259" key="10">
    <source>
        <dbReference type="PROSITE" id="PS50893"/>
    </source>
</evidence>
<evidence type="ECO:0000256" key="6">
    <source>
        <dbReference type="ARBA" id="ARBA00022741"/>
    </source>
</evidence>
<dbReference type="GO" id="GO:0016887">
    <property type="term" value="F:ATP hydrolysis activity"/>
    <property type="evidence" value="ECO:0007669"/>
    <property type="project" value="InterPro"/>
</dbReference>
<keyword evidence="6" id="KW-0547">Nucleotide-binding</keyword>
<reference evidence="11 12" key="1">
    <citation type="submission" date="2016-10" db="EMBL/GenBank/DDBJ databases">
        <authorList>
            <person name="de Groot N.N."/>
        </authorList>
    </citation>
    <scope>NUCLEOTIDE SEQUENCE [LARGE SCALE GENOMIC DNA]</scope>
    <source>
        <strain evidence="11 12">AB35.6</strain>
    </source>
</reference>
<evidence type="ECO:0000256" key="1">
    <source>
        <dbReference type="ARBA" id="ARBA00004202"/>
    </source>
</evidence>
<keyword evidence="8" id="KW-1278">Translocase</keyword>
<dbReference type="PROSITE" id="PS50893">
    <property type="entry name" value="ABC_TRANSPORTER_2"/>
    <property type="match status" value="2"/>
</dbReference>
<keyword evidence="5" id="KW-0677">Repeat</keyword>
<dbReference type="InterPro" id="IPR003439">
    <property type="entry name" value="ABC_transporter-like_ATP-bd"/>
</dbReference>
<evidence type="ECO:0000256" key="2">
    <source>
        <dbReference type="ARBA" id="ARBA00022448"/>
    </source>
</evidence>
<protein>
    <submittedName>
        <fullName evidence="11">Rhamnose transport system ATP-binding protein</fullName>
    </submittedName>
</protein>
<dbReference type="InterPro" id="IPR050107">
    <property type="entry name" value="ABC_carbohydrate_import_ATPase"/>
</dbReference>
<dbReference type="AlphaFoldDB" id="A0A1H4M5U8"/>
<dbReference type="Pfam" id="PF00005">
    <property type="entry name" value="ABC_tran"/>
    <property type="match status" value="2"/>
</dbReference>
<evidence type="ECO:0000256" key="4">
    <source>
        <dbReference type="ARBA" id="ARBA00022597"/>
    </source>
</evidence>
<dbReference type="PANTHER" id="PTHR43790:SF3">
    <property type="entry name" value="D-ALLOSE IMPORT ATP-BINDING PROTEIN ALSA-RELATED"/>
    <property type="match status" value="1"/>
</dbReference>
<dbReference type="PROSITE" id="PS00211">
    <property type="entry name" value="ABC_TRANSPORTER_1"/>
    <property type="match status" value="1"/>
</dbReference>
<sequence length="518" mass="55760">MAAQVSGLRMSSELTHPEHAEVLRATALTKSYAGVRALRSASLDLRRGEVHALIGENGAGKSTLTKIITGAITADHGDLHVFGERVRENDPNRSRELGISAIYQQPSIFPDLSVAENIALALEQGRSGWTVHWKSRHARAGELLASMGADIDPSRPARTLSMAEQQLVEIAKAIGADAKILLMDEPTALLSDRETDNLFALIRKLRTKGVAIVYISHRLEEILSIADRITVLRDGETIAVCDACDVNKAQLIQLMVGREVASVYPKRPVPLGDVALEVRGLSLASAGLRNISFHVRSGEILGFAGLVGSGRTELARALFGLTPSSTDIFVHGSPIRIDDPSDAIAAGIAYLPEDRRQHGVVLDMPIAQNISMADLREVSRHGLIRSDKEDALATGYRDNLRIKAANIHAPAGTLSGGNQQKVALARWLAIHPKIMILDEPTQGVDVGSKSEIHELIMGLAERGMAVILISSELPEVMGMSDRIAVFHAGTIAGFVEREHATQERIMAMAFGHAVETAA</sequence>
<keyword evidence="9" id="KW-0472">Membrane</keyword>
<keyword evidence="3" id="KW-1003">Cell membrane</keyword>
<dbReference type="InterPro" id="IPR003593">
    <property type="entry name" value="AAA+_ATPase"/>
</dbReference>
<feature type="domain" description="ABC transporter" evidence="10">
    <location>
        <begin position="23"/>
        <end position="259"/>
    </location>
</feature>
<keyword evidence="7 11" id="KW-0067">ATP-binding</keyword>
<gene>
    <name evidence="11" type="ORF">SAMN05443244_1830</name>
</gene>
<evidence type="ECO:0000313" key="11">
    <source>
        <dbReference type="EMBL" id="SEB78399.1"/>
    </source>
</evidence>
<accession>A0A1H4M5U8</accession>
<comment type="subcellular location">
    <subcellularLocation>
        <location evidence="1">Cell membrane</location>
        <topology evidence="1">Peripheral membrane protein</topology>
    </subcellularLocation>
</comment>
<evidence type="ECO:0000256" key="7">
    <source>
        <dbReference type="ARBA" id="ARBA00022840"/>
    </source>
</evidence>
<keyword evidence="4" id="KW-0762">Sugar transport</keyword>
<dbReference type="GO" id="GO:0005886">
    <property type="term" value="C:plasma membrane"/>
    <property type="evidence" value="ECO:0007669"/>
    <property type="project" value="UniProtKB-SubCell"/>
</dbReference>
<dbReference type="RefSeq" id="WP_170835000.1">
    <property type="nucleotide sequence ID" value="NZ_FNSD01000001.1"/>
</dbReference>
<dbReference type="SMART" id="SM00382">
    <property type="entry name" value="AAA"/>
    <property type="match status" value="2"/>
</dbReference>
<organism evidence="11 12">
    <name type="scientific">Terriglobus roseus</name>
    <dbReference type="NCBI Taxonomy" id="392734"/>
    <lineage>
        <taxon>Bacteria</taxon>
        <taxon>Pseudomonadati</taxon>
        <taxon>Acidobacteriota</taxon>
        <taxon>Terriglobia</taxon>
        <taxon>Terriglobales</taxon>
        <taxon>Acidobacteriaceae</taxon>
        <taxon>Terriglobus</taxon>
    </lineage>
</organism>
<dbReference type="FunFam" id="3.40.50.300:FF:000127">
    <property type="entry name" value="Ribose import ATP-binding protein RbsA"/>
    <property type="match status" value="1"/>
</dbReference>
<dbReference type="SUPFAM" id="SSF52540">
    <property type="entry name" value="P-loop containing nucleoside triphosphate hydrolases"/>
    <property type="match status" value="2"/>
</dbReference>
<dbReference type="EMBL" id="FNSD01000001">
    <property type="protein sequence ID" value="SEB78399.1"/>
    <property type="molecule type" value="Genomic_DNA"/>
</dbReference>
<evidence type="ECO:0000256" key="3">
    <source>
        <dbReference type="ARBA" id="ARBA00022475"/>
    </source>
</evidence>
<dbReference type="CDD" id="cd03215">
    <property type="entry name" value="ABC_Carb_Monos_II"/>
    <property type="match status" value="1"/>
</dbReference>